<dbReference type="AlphaFoldDB" id="A0A6N9Z282"/>
<dbReference type="Pfam" id="PF05738">
    <property type="entry name" value="Cna_B"/>
    <property type="match status" value="1"/>
</dbReference>
<dbReference type="SMART" id="SM00327">
    <property type="entry name" value="VWA"/>
    <property type="match status" value="1"/>
</dbReference>
<feature type="transmembrane region" description="Helical" evidence="1">
    <location>
        <begin position="752"/>
        <end position="773"/>
    </location>
</feature>
<dbReference type="InterPro" id="IPR008454">
    <property type="entry name" value="Collagen-bd_Cna-like_B-typ_dom"/>
</dbReference>
<dbReference type="InterPro" id="IPR002035">
    <property type="entry name" value="VWF_A"/>
</dbReference>
<dbReference type="CDD" id="cd00198">
    <property type="entry name" value="vWFA"/>
    <property type="match status" value="1"/>
</dbReference>
<organism evidence="4 5">
    <name type="scientific">Bifidobacterium aerophilum</name>
    <dbReference type="NCBI Taxonomy" id="1798155"/>
    <lineage>
        <taxon>Bacteria</taxon>
        <taxon>Bacillati</taxon>
        <taxon>Actinomycetota</taxon>
        <taxon>Actinomycetes</taxon>
        <taxon>Bifidobacteriales</taxon>
        <taxon>Bifidobacteriaceae</taxon>
        <taxon>Bifidobacterium</taxon>
    </lineage>
</organism>
<keyword evidence="2" id="KW-0732">Signal</keyword>
<dbReference type="EMBL" id="WHZW01000002">
    <property type="protein sequence ID" value="NEG88678.1"/>
    <property type="molecule type" value="Genomic_DNA"/>
</dbReference>
<evidence type="ECO:0000259" key="3">
    <source>
        <dbReference type="PROSITE" id="PS50234"/>
    </source>
</evidence>
<keyword evidence="5" id="KW-1185">Reference proteome</keyword>
<dbReference type="Gene3D" id="2.60.40.3050">
    <property type="match status" value="1"/>
</dbReference>
<sequence>MSAFAAVAMLGAGVGIAAYANDGTTSTDTAAQGTAAVQTVDANSEPADPTLSAPAHTKTVTGNGDGTYTVSLNVTGDSSRTDGEIVKNQPLDIALVLDVSGSMDNYMGSERRIEALQSAVKTFINETAAQNSSITDPAQQNRIALVKFAGDENDEIGNDKDWNGYNYSQIVSPLTTDTDTLNQDVDDLTAGGATRADYGFGKAQAVLKDARTNAKKVIIFFTDGTPTSNSEYEDGVAADAINTAKSLKDKGTTVYSIGVFSGADPKDVSGNENRFMNYVSSNYPDAHVTVSTDRWGRPVRYTYVHGSRAEGNHYFSATNSSELNNIFESIRQEISKTAKYTDVTVSDKLSQWFVGAASADGRPSDFTYTKTVKGGKPEAWAEAPAATVAADGTVSWPVVADGATLEDGVTYTVSFKVKATQEAYNEAVANHKDDTNAEGNNNFYTNAGASVDYKTVVTDQDGNKVISASRSTNYNMPTATLPVSTIKITKAWKDKDGKDIAPGADSVSVQLQQDGNPYGNPVTLNAGNNWTASVTVPAGPNGHVYTAKENAIAGYTTSYDLSVSAEPSKIEGAGINLNGLTAQEGAITVTNTRSEVTLAANQFVQVQKELSGRTWNDLGDNDGFSFTLAGVDNAPLPKTTSVTVTKADKDTDTTSVAKAFGDITYTEPGTYTYTLTENADTKLAGFAYSAAKFTVTVTVPASMDATGITVKVERAEGADTDGTVNGNTAEFVNRYVAVSALPLTGGSSARDWTVFGGGLGVMALLAVGVTMVMRKRQTL</sequence>
<evidence type="ECO:0000256" key="2">
    <source>
        <dbReference type="SAM" id="SignalP"/>
    </source>
</evidence>
<reference evidence="4 5" key="1">
    <citation type="submission" date="2019-10" db="EMBL/GenBank/DDBJ databases">
        <title>Bifidobacterium from non-human primates.</title>
        <authorList>
            <person name="Modesto M."/>
        </authorList>
    </citation>
    <scope>NUCLEOTIDE SEQUENCE [LARGE SCALE GENOMIC DNA]</scope>
    <source>
        <strain evidence="4 5">TRE17</strain>
    </source>
</reference>
<comment type="caution">
    <text evidence="4">The sequence shown here is derived from an EMBL/GenBank/DDBJ whole genome shotgun (WGS) entry which is preliminary data.</text>
</comment>
<feature type="domain" description="VWFA" evidence="3">
    <location>
        <begin position="92"/>
        <end position="330"/>
    </location>
</feature>
<dbReference type="PROSITE" id="PS50234">
    <property type="entry name" value="VWFA"/>
    <property type="match status" value="1"/>
</dbReference>
<dbReference type="Pfam" id="PF24558">
    <property type="entry name" value="DUF7604"/>
    <property type="match status" value="1"/>
</dbReference>
<evidence type="ECO:0000313" key="5">
    <source>
        <dbReference type="Proteomes" id="UP000469194"/>
    </source>
</evidence>
<dbReference type="Gene3D" id="2.60.40.1140">
    <property type="entry name" value="Collagen-binding surface protein Cna, B-type domain"/>
    <property type="match status" value="1"/>
</dbReference>
<dbReference type="InterPro" id="IPR055384">
    <property type="entry name" value="DUF7604"/>
</dbReference>
<gene>
    <name evidence="4" type="ORF">GFD25_01380</name>
</gene>
<evidence type="ECO:0000313" key="4">
    <source>
        <dbReference type="EMBL" id="NEG88678.1"/>
    </source>
</evidence>
<feature type="signal peptide" evidence="2">
    <location>
        <begin position="1"/>
        <end position="20"/>
    </location>
</feature>
<dbReference type="SUPFAM" id="SSF53300">
    <property type="entry name" value="vWA-like"/>
    <property type="match status" value="1"/>
</dbReference>
<dbReference type="Pfam" id="PF12892">
    <property type="entry name" value="FctA"/>
    <property type="match status" value="1"/>
</dbReference>
<dbReference type="SUPFAM" id="SSF49478">
    <property type="entry name" value="Cna protein B-type domain"/>
    <property type="match status" value="1"/>
</dbReference>
<dbReference type="InterPro" id="IPR036465">
    <property type="entry name" value="vWFA_dom_sf"/>
</dbReference>
<feature type="chain" id="PRO_5026783477" evidence="2">
    <location>
        <begin position="21"/>
        <end position="779"/>
    </location>
</feature>
<name>A0A6N9Z282_9BIFI</name>
<keyword evidence="1" id="KW-0472">Membrane</keyword>
<dbReference type="Pfam" id="PF13519">
    <property type="entry name" value="VWA_2"/>
    <property type="match status" value="1"/>
</dbReference>
<keyword evidence="1" id="KW-1133">Transmembrane helix</keyword>
<dbReference type="Gene3D" id="3.40.50.410">
    <property type="entry name" value="von Willebrand factor, type A domain"/>
    <property type="match status" value="1"/>
</dbReference>
<dbReference type="InterPro" id="IPR022464">
    <property type="entry name" value="Strep_pil_isopept_link"/>
</dbReference>
<keyword evidence="1" id="KW-0812">Transmembrane</keyword>
<dbReference type="Proteomes" id="UP000469194">
    <property type="component" value="Unassembled WGS sequence"/>
</dbReference>
<dbReference type="InterPro" id="IPR038174">
    <property type="entry name" value="Strep_pil_link_sf"/>
</dbReference>
<protein>
    <submittedName>
        <fullName evidence="4">VWA domain-containing protein</fullName>
    </submittedName>
</protein>
<proteinExistence type="predicted"/>
<evidence type="ECO:0000256" key="1">
    <source>
        <dbReference type="SAM" id="Phobius"/>
    </source>
</evidence>
<accession>A0A6N9Z282</accession>
<dbReference type="CDD" id="cd00222">
    <property type="entry name" value="CollagenBindB"/>
    <property type="match status" value="1"/>
</dbReference>
<dbReference type="NCBIfam" id="TIGR03786">
    <property type="entry name" value="strep_pil_rpt"/>
    <property type="match status" value="1"/>
</dbReference>